<dbReference type="Proteomes" id="UP000217076">
    <property type="component" value="Unassembled WGS sequence"/>
</dbReference>
<dbReference type="GO" id="GO:0003887">
    <property type="term" value="F:DNA-directed DNA polymerase activity"/>
    <property type="evidence" value="ECO:0007669"/>
    <property type="project" value="InterPro"/>
</dbReference>
<gene>
    <name evidence="1" type="ORF">SAMN05421742_104227</name>
</gene>
<dbReference type="PANTHER" id="PTHR38767:SF1">
    <property type="entry name" value="DNA POLYMERASE III SUBUNIT CHI"/>
    <property type="match status" value="1"/>
</dbReference>
<dbReference type="OrthoDB" id="9795973at2"/>
<name>A0A1G7ZUR4_9PROT</name>
<dbReference type="NCBIfam" id="NF004347">
    <property type="entry name" value="PRK05728.1-4"/>
    <property type="match status" value="1"/>
</dbReference>
<dbReference type="Gene3D" id="3.40.50.10110">
    <property type="entry name" value="DNA polymerase III subunit chi"/>
    <property type="match status" value="1"/>
</dbReference>
<dbReference type="GO" id="GO:0032298">
    <property type="term" value="P:positive regulation of DNA-templated DNA replication initiation"/>
    <property type="evidence" value="ECO:0007669"/>
    <property type="project" value="TreeGrafter"/>
</dbReference>
<dbReference type="Pfam" id="PF04364">
    <property type="entry name" value="DNA_pol3_chi"/>
    <property type="match status" value="1"/>
</dbReference>
<dbReference type="RefSeq" id="WP_092618099.1">
    <property type="nucleotide sequence ID" value="NZ_FNCV01000004.1"/>
</dbReference>
<evidence type="ECO:0000313" key="2">
    <source>
        <dbReference type="Proteomes" id="UP000217076"/>
    </source>
</evidence>
<dbReference type="PANTHER" id="PTHR38767">
    <property type="entry name" value="DNA POLYMERASE III SUBUNIT CHI"/>
    <property type="match status" value="1"/>
</dbReference>
<dbReference type="STRING" id="83401.SAMN05421742_104227"/>
<dbReference type="InterPro" id="IPR007459">
    <property type="entry name" value="DNA_pol3_chi"/>
</dbReference>
<evidence type="ECO:0000313" key="1">
    <source>
        <dbReference type="EMBL" id="SDH12428.1"/>
    </source>
</evidence>
<dbReference type="InterPro" id="IPR036768">
    <property type="entry name" value="PolIII_chi_sf"/>
</dbReference>
<dbReference type="AlphaFoldDB" id="A0A1G7ZUR4"/>
<dbReference type="SUPFAM" id="SSF102400">
    <property type="entry name" value="DNA polymerase III chi subunit"/>
    <property type="match status" value="1"/>
</dbReference>
<sequence length="154" mass="17087">MRVDFYHLTRWGLDRALPPLLMKVLDGGQRAVVRAGSRERVEDLAAHLWSFDPAAWLPHGTARDGSPAEQPVWLTERDENPNRATVLVLVDGTGAESLADWGRCLDLFDGGDADAVAAARERWVSAREQGHALYYWQQSDSGGWVEKARHAPTA</sequence>
<accession>A0A1G7ZUR4</accession>
<protein>
    <submittedName>
        <fullName evidence="1">DNA polymerase III, chi subunit</fullName>
    </submittedName>
</protein>
<keyword evidence="2" id="KW-1185">Reference proteome</keyword>
<reference evidence="2" key="1">
    <citation type="submission" date="2016-10" db="EMBL/GenBank/DDBJ databases">
        <authorList>
            <person name="Varghese N."/>
            <person name="Submissions S."/>
        </authorList>
    </citation>
    <scope>NUCLEOTIDE SEQUENCE [LARGE SCALE GENOMIC DNA]</scope>
    <source>
        <strain evidence="2">930I</strain>
    </source>
</reference>
<organism evidence="1 2">
    <name type="scientific">Roseospirillum parvum</name>
    <dbReference type="NCBI Taxonomy" id="83401"/>
    <lineage>
        <taxon>Bacteria</taxon>
        <taxon>Pseudomonadati</taxon>
        <taxon>Pseudomonadota</taxon>
        <taxon>Alphaproteobacteria</taxon>
        <taxon>Rhodospirillales</taxon>
        <taxon>Rhodospirillaceae</taxon>
        <taxon>Roseospirillum</taxon>
    </lineage>
</organism>
<dbReference type="GO" id="GO:0006260">
    <property type="term" value="P:DNA replication"/>
    <property type="evidence" value="ECO:0007669"/>
    <property type="project" value="InterPro"/>
</dbReference>
<dbReference type="EMBL" id="FNCV01000004">
    <property type="protein sequence ID" value="SDH12428.1"/>
    <property type="molecule type" value="Genomic_DNA"/>
</dbReference>
<dbReference type="GO" id="GO:0003677">
    <property type="term" value="F:DNA binding"/>
    <property type="evidence" value="ECO:0007669"/>
    <property type="project" value="InterPro"/>
</dbReference>
<proteinExistence type="predicted"/>